<dbReference type="WBParaSite" id="SPAL_0000086800.1">
    <property type="protein sequence ID" value="SPAL_0000086800.1"/>
    <property type="gene ID" value="SPAL_0000086800"/>
</dbReference>
<protein>
    <submittedName>
        <fullName evidence="2">SHSP domain-containing protein</fullName>
    </submittedName>
</protein>
<dbReference type="Proteomes" id="UP000046392">
    <property type="component" value="Unplaced"/>
</dbReference>
<organism evidence="1 2">
    <name type="scientific">Strongyloides papillosus</name>
    <name type="common">Intestinal threadworm</name>
    <dbReference type="NCBI Taxonomy" id="174720"/>
    <lineage>
        <taxon>Eukaryota</taxon>
        <taxon>Metazoa</taxon>
        <taxon>Ecdysozoa</taxon>
        <taxon>Nematoda</taxon>
        <taxon>Chromadorea</taxon>
        <taxon>Rhabditida</taxon>
        <taxon>Tylenchina</taxon>
        <taxon>Panagrolaimomorpha</taxon>
        <taxon>Strongyloidoidea</taxon>
        <taxon>Strongyloididae</taxon>
        <taxon>Strongyloides</taxon>
    </lineage>
</organism>
<sequence length="139" mass="16121">MTKLDKFWKSFEDNLDDLKPGSEITIKVLADPTLDDGSILYNIATKKEVMKRNAAKKKSEKKKHEAKMKKVNCIETSEGYSTFMKTEPETCNCREMFHKEFPFGMKELQAMVHNMKYLKTIVNSAKELTQMLENQCEPT</sequence>
<reference evidence="2" key="1">
    <citation type="submission" date="2017-02" db="UniProtKB">
        <authorList>
            <consortium name="WormBaseParasite"/>
        </authorList>
    </citation>
    <scope>IDENTIFICATION</scope>
</reference>
<evidence type="ECO:0000313" key="2">
    <source>
        <dbReference type="WBParaSite" id="SPAL_0000086800.1"/>
    </source>
</evidence>
<dbReference type="AlphaFoldDB" id="A0A0N5B466"/>
<name>A0A0N5B466_STREA</name>
<keyword evidence="1" id="KW-1185">Reference proteome</keyword>
<evidence type="ECO:0000313" key="1">
    <source>
        <dbReference type="Proteomes" id="UP000046392"/>
    </source>
</evidence>
<proteinExistence type="predicted"/>
<accession>A0A0N5B466</accession>